<dbReference type="Gene3D" id="1.10.357.10">
    <property type="entry name" value="Tetracycline Repressor, domain 2"/>
    <property type="match status" value="1"/>
</dbReference>
<gene>
    <name evidence="4" type="ORF">GCM10023081_36690</name>
</gene>
<dbReference type="InterPro" id="IPR050109">
    <property type="entry name" value="HTH-type_TetR-like_transc_reg"/>
</dbReference>
<dbReference type="PANTHER" id="PTHR30055">
    <property type="entry name" value="HTH-TYPE TRANSCRIPTIONAL REGULATOR RUTR"/>
    <property type="match status" value="1"/>
</dbReference>
<dbReference type="Pfam" id="PF17940">
    <property type="entry name" value="TetR_C_31"/>
    <property type="match status" value="1"/>
</dbReference>
<feature type="domain" description="HTH tetR-type" evidence="3">
    <location>
        <begin position="11"/>
        <end position="71"/>
    </location>
</feature>
<name>A0ABP7CYM6_9MICC</name>
<dbReference type="InterPro" id="IPR009057">
    <property type="entry name" value="Homeodomain-like_sf"/>
</dbReference>
<evidence type="ECO:0000313" key="5">
    <source>
        <dbReference type="Proteomes" id="UP001500752"/>
    </source>
</evidence>
<evidence type="ECO:0000256" key="2">
    <source>
        <dbReference type="PROSITE-ProRule" id="PRU00335"/>
    </source>
</evidence>
<protein>
    <submittedName>
        <fullName evidence="4">TetR family transcriptional regulator</fullName>
    </submittedName>
</protein>
<dbReference type="PROSITE" id="PS50977">
    <property type="entry name" value="HTH_TETR_2"/>
    <property type="match status" value="1"/>
</dbReference>
<dbReference type="Proteomes" id="UP001500752">
    <property type="component" value="Unassembled WGS sequence"/>
</dbReference>
<accession>A0ABP7CYM6</accession>
<evidence type="ECO:0000259" key="3">
    <source>
        <dbReference type="PROSITE" id="PS50977"/>
    </source>
</evidence>
<comment type="caution">
    <text evidence="4">The sequence shown here is derived from an EMBL/GenBank/DDBJ whole genome shotgun (WGS) entry which is preliminary data.</text>
</comment>
<reference evidence="5" key="1">
    <citation type="journal article" date="2019" name="Int. J. Syst. Evol. Microbiol.">
        <title>The Global Catalogue of Microorganisms (GCM) 10K type strain sequencing project: providing services to taxonomists for standard genome sequencing and annotation.</title>
        <authorList>
            <consortium name="The Broad Institute Genomics Platform"/>
            <consortium name="The Broad Institute Genome Sequencing Center for Infectious Disease"/>
            <person name="Wu L."/>
            <person name="Ma J."/>
        </authorList>
    </citation>
    <scope>NUCLEOTIDE SEQUENCE [LARGE SCALE GENOMIC DNA]</scope>
    <source>
        <strain evidence="5">JCM 30742</strain>
    </source>
</reference>
<evidence type="ECO:0000313" key="4">
    <source>
        <dbReference type="EMBL" id="GAA3696226.1"/>
    </source>
</evidence>
<dbReference type="SUPFAM" id="SSF46689">
    <property type="entry name" value="Homeodomain-like"/>
    <property type="match status" value="1"/>
</dbReference>
<dbReference type="InterPro" id="IPR036271">
    <property type="entry name" value="Tet_transcr_reg_TetR-rel_C_sf"/>
</dbReference>
<dbReference type="InterPro" id="IPR001647">
    <property type="entry name" value="HTH_TetR"/>
</dbReference>
<evidence type="ECO:0000256" key="1">
    <source>
        <dbReference type="ARBA" id="ARBA00023125"/>
    </source>
</evidence>
<keyword evidence="1 2" id="KW-0238">DNA-binding</keyword>
<dbReference type="PANTHER" id="PTHR30055:SF231">
    <property type="entry name" value="TRANSCRIPTIONAL REGULATORY PROTEIN (PROBABLY DEOR-FAMILY)-RELATED"/>
    <property type="match status" value="1"/>
</dbReference>
<sequence length="202" mass="22289">MSTGAERLPYGEGREALMSAVVRIVAAKGLRGVTYRGVAAEAGVNHNLISHHFGSLDALLDATMEWAVERAIATTELDLFAELDERYADALIASVSAEPELHLFQLEMILEARRRPELREASQRLYASYVASVHEGLRRRGIEADEDLCRAVFAALDGLMLQFLTQGNPAAIRSAVLQLRQMLSATLEHHVPEQRGTRTPVE</sequence>
<dbReference type="SUPFAM" id="SSF48498">
    <property type="entry name" value="Tetracyclin repressor-like, C-terminal domain"/>
    <property type="match status" value="1"/>
</dbReference>
<dbReference type="InterPro" id="IPR041583">
    <property type="entry name" value="TetR_C_31"/>
</dbReference>
<organism evidence="4 5">
    <name type="scientific">Arthrobacter ginkgonis</name>
    <dbReference type="NCBI Taxonomy" id="1630594"/>
    <lineage>
        <taxon>Bacteria</taxon>
        <taxon>Bacillati</taxon>
        <taxon>Actinomycetota</taxon>
        <taxon>Actinomycetes</taxon>
        <taxon>Micrococcales</taxon>
        <taxon>Micrococcaceae</taxon>
        <taxon>Arthrobacter</taxon>
    </lineage>
</organism>
<dbReference type="EMBL" id="BAABEO010000024">
    <property type="protein sequence ID" value="GAA3696226.1"/>
    <property type="molecule type" value="Genomic_DNA"/>
</dbReference>
<feature type="DNA-binding region" description="H-T-H motif" evidence="2">
    <location>
        <begin position="34"/>
        <end position="53"/>
    </location>
</feature>
<dbReference type="Pfam" id="PF00440">
    <property type="entry name" value="TetR_N"/>
    <property type="match status" value="1"/>
</dbReference>
<dbReference type="RefSeq" id="WP_345153082.1">
    <property type="nucleotide sequence ID" value="NZ_BAABEO010000024.1"/>
</dbReference>
<keyword evidence="5" id="KW-1185">Reference proteome</keyword>
<proteinExistence type="predicted"/>